<organism evidence="6 7">
    <name type="scientific">Dyadobacter flavalbus</name>
    <dbReference type="NCBI Taxonomy" id="2579942"/>
    <lineage>
        <taxon>Bacteria</taxon>
        <taxon>Pseudomonadati</taxon>
        <taxon>Bacteroidota</taxon>
        <taxon>Cytophagia</taxon>
        <taxon>Cytophagales</taxon>
        <taxon>Spirosomataceae</taxon>
        <taxon>Dyadobacter</taxon>
    </lineage>
</organism>
<dbReference type="EMBL" id="VBSN01000038">
    <property type="protein sequence ID" value="KAA6439350.1"/>
    <property type="molecule type" value="Genomic_DNA"/>
</dbReference>
<evidence type="ECO:0000313" key="6">
    <source>
        <dbReference type="EMBL" id="KAA6439350.1"/>
    </source>
</evidence>
<dbReference type="PROSITE" id="PS50977">
    <property type="entry name" value="HTH_TETR_2"/>
    <property type="match status" value="1"/>
</dbReference>
<dbReference type="InterPro" id="IPR011075">
    <property type="entry name" value="TetR_C"/>
</dbReference>
<dbReference type="InterPro" id="IPR023772">
    <property type="entry name" value="DNA-bd_HTH_TetR-type_CS"/>
</dbReference>
<gene>
    <name evidence="6" type="ORF">FEM33_13890</name>
</gene>
<dbReference type="GO" id="GO:0003677">
    <property type="term" value="F:DNA binding"/>
    <property type="evidence" value="ECO:0007669"/>
    <property type="project" value="UniProtKB-UniRule"/>
</dbReference>
<reference evidence="6 7" key="1">
    <citation type="submission" date="2019-05" db="EMBL/GenBank/DDBJ databases">
        <authorList>
            <person name="Qu J.-H."/>
        </authorList>
    </citation>
    <scope>NUCLEOTIDE SEQUENCE [LARGE SCALE GENOMIC DNA]</scope>
    <source>
        <strain evidence="6 7">NS28</strain>
    </source>
</reference>
<proteinExistence type="predicted"/>
<evidence type="ECO:0000313" key="7">
    <source>
        <dbReference type="Proteomes" id="UP000323994"/>
    </source>
</evidence>
<dbReference type="SUPFAM" id="SSF46689">
    <property type="entry name" value="Homeodomain-like"/>
    <property type="match status" value="1"/>
</dbReference>
<evidence type="ECO:0000259" key="5">
    <source>
        <dbReference type="PROSITE" id="PS50977"/>
    </source>
</evidence>
<evidence type="ECO:0000256" key="3">
    <source>
        <dbReference type="ARBA" id="ARBA00023163"/>
    </source>
</evidence>
<keyword evidence="1" id="KW-0805">Transcription regulation</keyword>
<name>A0A5M8QWC2_9BACT</name>
<dbReference type="Pfam" id="PF16925">
    <property type="entry name" value="TetR_C_13"/>
    <property type="match status" value="1"/>
</dbReference>
<dbReference type="InterPro" id="IPR009057">
    <property type="entry name" value="Homeodomain-like_sf"/>
</dbReference>
<dbReference type="SUPFAM" id="SSF48498">
    <property type="entry name" value="Tetracyclin repressor-like, C-terminal domain"/>
    <property type="match status" value="1"/>
</dbReference>
<dbReference type="InterPro" id="IPR036271">
    <property type="entry name" value="Tet_transcr_reg_TetR-rel_C_sf"/>
</dbReference>
<evidence type="ECO:0000256" key="1">
    <source>
        <dbReference type="ARBA" id="ARBA00023015"/>
    </source>
</evidence>
<protein>
    <submittedName>
        <fullName evidence="6">TetR/AcrR family transcriptional regulator</fullName>
    </submittedName>
</protein>
<dbReference type="PRINTS" id="PR00455">
    <property type="entry name" value="HTHTETR"/>
</dbReference>
<keyword evidence="3" id="KW-0804">Transcription</keyword>
<dbReference type="PROSITE" id="PS01081">
    <property type="entry name" value="HTH_TETR_1"/>
    <property type="match status" value="1"/>
</dbReference>
<dbReference type="Proteomes" id="UP000323994">
    <property type="component" value="Unassembled WGS sequence"/>
</dbReference>
<feature type="DNA-binding region" description="H-T-H motif" evidence="4">
    <location>
        <begin position="28"/>
        <end position="47"/>
    </location>
</feature>
<accession>A0A5M8QWC2</accession>
<dbReference type="RefSeq" id="WP_139012600.1">
    <property type="nucleotide sequence ID" value="NZ_VBSN01000038.1"/>
</dbReference>
<feature type="domain" description="HTH tetR-type" evidence="5">
    <location>
        <begin position="5"/>
        <end position="65"/>
    </location>
</feature>
<evidence type="ECO:0000256" key="4">
    <source>
        <dbReference type="PROSITE-ProRule" id="PRU00335"/>
    </source>
</evidence>
<dbReference type="Pfam" id="PF00440">
    <property type="entry name" value="TetR_N"/>
    <property type="match status" value="1"/>
</dbReference>
<dbReference type="PANTHER" id="PTHR47506">
    <property type="entry name" value="TRANSCRIPTIONAL REGULATORY PROTEIN"/>
    <property type="match status" value="1"/>
</dbReference>
<sequence length="195" mass="21987">MGKAADTRLIILQKAFELIYRNGYQATSIDVIIATTQVTKGAFYYHFKSKEEMGLAIIKEVMYPGMAAAMIDPLLDGKDVPDKIYRMMEGLLLDNPFFDVQYGCPAVNLIEEMSPLNLSFRNALTQLVVRWQHAIEHVLTLAQQSGKIRAELAPRQIALFVVTGYSGVRNMGKVFGRSCYHDFLAELKTYLQKLA</sequence>
<dbReference type="Gene3D" id="1.10.357.10">
    <property type="entry name" value="Tetracycline Repressor, domain 2"/>
    <property type="match status" value="1"/>
</dbReference>
<comment type="caution">
    <text evidence="6">The sequence shown here is derived from an EMBL/GenBank/DDBJ whole genome shotgun (WGS) entry which is preliminary data.</text>
</comment>
<keyword evidence="7" id="KW-1185">Reference proteome</keyword>
<dbReference type="PANTHER" id="PTHR47506:SF6">
    <property type="entry name" value="HTH-TYPE TRANSCRIPTIONAL REPRESSOR NEMR"/>
    <property type="match status" value="1"/>
</dbReference>
<dbReference type="AlphaFoldDB" id="A0A5M8QWC2"/>
<dbReference type="InterPro" id="IPR001647">
    <property type="entry name" value="HTH_TetR"/>
</dbReference>
<evidence type="ECO:0000256" key="2">
    <source>
        <dbReference type="ARBA" id="ARBA00023125"/>
    </source>
</evidence>
<dbReference type="OrthoDB" id="9798857at2"/>
<keyword evidence="2 4" id="KW-0238">DNA-binding</keyword>